<feature type="region of interest" description="Disordered" evidence="2">
    <location>
        <begin position="384"/>
        <end position="432"/>
    </location>
</feature>
<gene>
    <name evidence="3" type="ORF">CALCODRAFT_262145</name>
</gene>
<dbReference type="Proteomes" id="UP000076842">
    <property type="component" value="Unassembled WGS sequence"/>
</dbReference>
<feature type="compositionally biased region" description="Low complexity" evidence="2">
    <location>
        <begin position="48"/>
        <end position="72"/>
    </location>
</feature>
<dbReference type="GO" id="GO:0004722">
    <property type="term" value="F:protein serine/threonine phosphatase activity"/>
    <property type="evidence" value="ECO:0007669"/>
    <property type="project" value="UniProtKB-EC"/>
</dbReference>
<comment type="cofactor">
    <cofactor evidence="1">
        <name>Mn(2+)</name>
        <dbReference type="ChEBI" id="CHEBI:29035"/>
    </cofactor>
</comment>
<evidence type="ECO:0000256" key="1">
    <source>
        <dbReference type="RuleBase" id="RU366020"/>
    </source>
</evidence>
<feature type="region of interest" description="Disordered" evidence="2">
    <location>
        <begin position="519"/>
        <end position="690"/>
    </location>
</feature>
<keyword evidence="1" id="KW-0460">Magnesium</keyword>
<dbReference type="GO" id="GO:0046872">
    <property type="term" value="F:metal ion binding"/>
    <property type="evidence" value="ECO:0007669"/>
    <property type="project" value="UniProtKB-UniRule"/>
</dbReference>
<feature type="compositionally biased region" description="Low complexity" evidence="2">
    <location>
        <begin position="522"/>
        <end position="565"/>
    </location>
</feature>
<feature type="compositionally biased region" description="Pro residues" evidence="2">
    <location>
        <begin position="95"/>
        <end position="105"/>
    </location>
</feature>
<feature type="compositionally biased region" description="Polar residues" evidence="2">
    <location>
        <begin position="384"/>
        <end position="394"/>
    </location>
</feature>
<dbReference type="AlphaFoldDB" id="A0A165GFE0"/>
<name>A0A165GFE0_9BASI</name>
<reference evidence="3 4" key="1">
    <citation type="journal article" date="2016" name="Mol. Biol. Evol.">
        <title>Comparative Genomics of Early-Diverging Mushroom-Forming Fungi Provides Insights into the Origins of Lignocellulose Decay Capabilities.</title>
        <authorList>
            <person name="Nagy L.G."/>
            <person name="Riley R."/>
            <person name="Tritt A."/>
            <person name="Adam C."/>
            <person name="Daum C."/>
            <person name="Floudas D."/>
            <person name="Sun H."/>
            <person name="Yadav J.S."/>
            <person name="Pangilinan J."/>
            <person name="Larsson K.H."/>
            <person name="Matsuura K."/>
            <person name="Barry K."/>
            <person name="Labutti K."/>
            <person name="Kuo R."/>
            <person name="Ohm R.A."/>
            <person name="Bhattacharya S.S."/>
            <person name="Shirouzu T."/>
            <person name="Yoshinaga Y."/>
            <person name="Martin F.M."/>
            <person name="Grigoriev I.V."/>
            <person name="Hibbett D.S."/>
        </authorList>
    </citation>
    <scope>NUCLEOTIDE SEQUENCE [LARGE SCALE GENOMIC DNA]</scope>
    <source>
        <strain evidence="3 4">HHB12733</strain>
    </source>
</reference>
<keyword evidence="1" id="KW-0479">Metal-binding</keyword>
<dbReference type="STRING" id="1353952.A0A165GFE0"/>
<feature type="compositionally biased region" description="Pro residues" evidence="2">
    <location>
        <begin position="731"/>
        <end position="745"/>
    </location>
</feature>
<dbReference type="EC" id="3.1.3.16" evidence="1"/>
<dbReference type="InterPro" id="IPR039123">
    <property type="entry name" value="PPTC7"/>
</dbReference>
<dbReference type="Gene3D" id="3.60.40.10">
    <property type="entry name" value="PPM-type phosphatase domain"/>
    <property type="match status" value="1"/>
</dbReference>
<evidence type="ECO:0000256" key="2">
    <source>
        <dbReference type="SAM" id="MobiDB-lite"/>
    </source>
</evidence>
<comment type="cofactor">
    <cofactor evidence="1">
        <name>Mg(2+)</name>
        <dbReference type="ChEBI" id="CHEBI:18420"/>
    </cofactor>
</comment>
<dbReference type="InParanoid" id="A0A165GFE0"/>
<comment type="catalytic activity">
    <reaction evidence="1">
        <text>O-phospho-L-threonyl-[protein] + H2O = L-threonyl-[protein] + phosphate</text>
        <dbReference type="Rhea" id="RHEA:47004"/>
        <dbReference type="Rhea" id="RHEA-COMP:11060"/>
        <dbReference type="Rhea" id="RHEA-COMP:11605"/>
        <dbReference type="ChEBI" id="CHEBI:15377"/>
        <dbReference type="ChEBI" id="CHEBI:30013"/>
        <dbReference type="ChEBI" id="CHEBI:43474"/>
        <dbReference type="ChEBI" id="CHEBI:61977"/>
        <dbReference type="EC" id="3.1.3.16"/>
    </reaction>
</comment>
<dbReference type="PANTHER" id="PTHR12320">
    <property type="entry name" value="PROTEIN PHOSPHATASE 2C"/>
    <property type="match status" value="1"/>
</dbReference>
<evidence type="ECO:0000313" key="3">
    <source>
        <dbReference type="EMBL" id="KZT57999.1"/>
    </source>
</evidence>
<dbReference type="OrthoDB" id="60843at2759"/>
<keyword evidence="1" id="KW-0378">Hydrolase</keyword>
<feature type="compositionally biased region" description="Basic and acidic residues" evidence="2">
    <location>
        <begin position="566"/>
        <end position="579"/>
    </location>
</feature>
<feature type="compositionally biased region" description="Pro residues" evidence="2">
    <location>
        <begin position="221"/>
        <end position="235"/>
    </location>
</feature>
<dbReference type="SUPFAM" id="SSF81606">
    <property type="entry name" value="PP2C-like"/>
    <property type="match status" value="2"/>
</dbReference>
<keyword evidence="1" id="KW-0464">Manganese</keyword>
<feature type="compositionally biased region" description="Basic and acidic residues" evidence="2">
    <location>
        <begin position="621"/>
        <end position="656"/>
    </location>
</feature>
<feature type="compositionally biased region" description="Basic residues" evidence="2">
    <location>
        <begin position="671"/>
        <end position="686"/>
    </location>
</feature>
<evidence type="ECO:0000313" key="4">
    <source>
        <dbReference type="Proteomes" id="UP000076842"/>
    </source>
</evidence>
<feature type="compositionally biased region" description="Low complexity" evidence="2">
    <location>
        <begin position="203"/>
        <end position="220"/>
    </location>
</feature>
<protein>
    <recommendedName>
        <fullName evidence="1">Protein phosphatase</fullName>
        <ecNumber evidence="1">3.1.3.16</ecNumber>
    </recommendedName>
</protein>
<sequence length="772" mass="80302">MSALPKRPGLLSAAQLQLSAAHKRRLSRTLQTLAASQLSHPLPPAPTPNALQYPPAPYPALLALAPNTAPNTQHPPPQPAHRPPKKSTTTLFPATPSPPPPAPPHPQREHRTALLWSAAADAHHSEDREQHRAKWAFRAGASGLPKHGGACVTRGGGVVQVGEDCYFVLPDSMGVSDGVGGLKGPRCNPGLFALSLITHASSLMSPSPSAPGSPSSFLSPSPSPLPPAPPTPTTPPDGRTPLDPHPALLHASALTLSAFALEGLHGSATCTLARLYPEEGLLRVAHVGDCELWCVRSEPLPLSPTVSAAAASTSASAADADADADAASGSAPASSAAAAAAAGDPPPARAEASSPAAPPQKSIQAARASKLKVVFRTPAMQKSFNHPAQVSTPVPGSPPNPSPNHHHRSRHSPNADSSPAPHPHPQPQPQPAKPEILTYALQVKPRDIILLSSDGVTDNLWEDEILEELARLRLGPATVAGVAAQAAGGWEEGRAGSGSGSGRSVQEVCDRLVERAKATALARRTGSGSGPGSPAASSSSSSSSSAAAQPPSSYSSARPRPASGSARDDDAELRARARAEAVVVRAEGTGEGQREKLVREPGPGSAPGPADGSSSSQLPDYRSRERERETGQRRRDDRDDREGRGTPFELRAREAGKMWTGGKNDGQFVRSHLRRPRHRGGVRRGGRGGAWRMSARVLKSILQNTPASTPPPMIVPGTHVATARNAAREPTPAPPHPNPTPPVPPKRGHEPKKSPTVATCVLMYLCFVARLL</sequence>
<feature type="compositionally biased region" description="Low complexity" evidence="2">
    <location>
        <begin position="601"/>
        <end position="616"/>
    </location>
</feature>
<dbReference type="PANTHER" id="PTHR12320:SF84">
    <property type="entry name" value="PROTEIN PHOSPHATASE"/>
    <property type="match status" value="1"/>
</dbReference>
<keyword evidence="4" id="KW-1185">Reference proteome</keyword>
<dbReference type="EMBL" id="KV423956">
    <property type="protein sequence ID" value="KZT57999.1"/>
    <property type="molecule type" value="Genomic_DNA"/>
</dbReference>
<comment type="catalytic activity">
    <reaction evidence="1">
        <text>O-phospho-L-seryl-[protein] + H2O = L-seryl-[protein] + phosphate</text>
        <dbReference type="Rhea" id="RHEA:20629"/>
        <dbReference type="Rhea" id="RHEA-COMP:9863"/>
        <dbReference type="Rhea" id="RHEA-COMP:11604"/>
        <dbReference type="ChEBI" id="CHEBI:15377"/>
        <dbReference type="ChEBI" id="CHEBI:29999"/>
        <dbReference type="ChEBI" id="CHEBI:43474"/>
        <dbReference type="ChEBI" id="CHEBI:83421"/>
        <dbReference type="EC" id="3.1.3.16"/>
    </reaction>
</comment>
<feature type="region of interest" description="Disordered" evidence="2">
    <location>
        <begin position="704"/>
        <end position="753"/>
    </location>
</feature>
<feature type="region of interest" description="Disordered" evidence="2">
    <location>
        <begin position="31"/>
        <end position="109"/>
    </location>
</feature>
<feature type="compositionally biased region" description="Pro residues" evidence="2">
    <location>
        <begin position="420"/>
        <end position="432"/>
    </location>
</feature>
<organism evidence="3 4">
    <name type="scientific">Calocera cornea HHB12733</name>
    <dbReference type="NCBI Taxonomy" id="1353952"/>
    <lineage>
        <taxon>Eukaryota</taxon>
        <taxon>Fungi</taxon>
        <taxon>Dikarya</taxon>
        <taxon>Basidiomycota</taxon>
        <taxon>Agaricomycotina</taxon>
        <taxon>Dacrymycetes</taxon>
        <taxon>Dacrymycetales</taxon>
        <taxon>Dacrymycetaceae</taxon>
        <taxon>Calocera</taxon>
    </lineage>
</organism>
<feature type="region of interest" description="Disordered" evidence="2">
    <location>
        <begin position="203"/>
        <end position="246"/>
    </location>
</feature>
<proteinExistence type="inferred from homology"/>
<dbReference type="InterPro" id="IPR036457">
    <property type="entry name" value="PPM-type-like_dom_sf"/>
</dbReference>
<comment type="similarity">
    <text evidence="1">Belongs to the PP2C family.</text>
</comment>
<accession>A0A165GFE0</accession>
<feature type="region of interest" description="Disordered" evidence="2">
    <location>
        <begin position="337"/>
        <end position="365"/>
    </location>
</feature>
<keyword evidence="1" id="KW-0904">Protein phosphatase</keyword>